<keyword evidence="4 6" id="KW-1133">Transmembrane helix</keyword>
<keyword evidence="2" id="KW-1003">Cell membrane</keyword>
<feature type="transmembrane region" description="Helical" evidence="6">
    <location>
        <begin position="111"/>
        <end position="128"/>
    </location>
</feature>
<organism evidence="7 8">
    <name type="scientific">Candidatus Planktophila vernalis</name>
    <dbReference type="NCBI Taxonomy" id="1884907"/>
    <lineage>
        <taxon>Bacteria</taxon>
        <taxon>Bacillati</taxon>
        <taxon>Actinomycetota</taxon>
        <taxon>Actinomycetes</taxon>
        <taxon>Candidatus Nanopelagicales</taxon>
        <taxon>Candidatus Nanopelagicaceae</taxon>
        <taxon>Candidatus Planktophila</taxon>
    </lineage>
</organism>
<dbReference type="InterPro" id="IPR001851">
    <property type="entry name" value="ABC_transp_permease"/>
</dbReference>
<keyword evidence="3 6" id="KW-0812">Transmembrane</keyword>
<name>A0A249KTE5_9ACTN</name>
<evidence type="ECO:0000313" key="7">
    <source>
        <dbReference type="EMBL" id="ASY20044.1"/>
    </source>
</evidence>
<dbReference type="EMBL" id="CP016776">
    <property type="protein sequence ID" value="ASY20044.1"/>
    <property type="molecule type" value="Genomic_DNA"/>
</dbReference>
<evidence type="ECO:0000256" key="2">
    <source>
        <dbReference type="ARBA" id="ARBA00022475"/>
    </source>
</evidence>
<dbReference type="PANTHER" id="PTHR30482">
    <property type="entry name" value="HIGH-AFFINITY BRANCHED-CHAIN AMINO ACID TRANSPORT SYSTEM PERMEASE"/>
    <property type="match status" value="1"/>
</dbReference>
<evidence type="ECO:0000256" key="6">
    <source>
        <dbReference type="SAM" id="Phobius"/>
    </source>
</evidence>
<sequence length="345" mass="37705">MKIRNYWNLRDWGADIWERANRPKRVAIAVTSIILVGLLPFAGASFLATPIAAYDAVLVYPVGIFVLMALGLNIVVGKSGMLDLGYVAFFAIGAYTMAIMGTTTGLNTWEIMPFGIGFAMLAGVILGLPTLRLRGDYLAIVTLGFGEIVRLVLLNSSWSKGPNGIANVPMPPDIGPLEFKLDDQKVFFWVVILMILLTIWMIRRLSVRRPGRAWEAIRQDEDAAELMGIATLKYKIWSFTLGAAVGGAAGVLYASKNLFIAPEMFTLNVSILILSCVVFGGIGNIWGVIVGATILGYLPDRIRFISDARLLVFGLVLVVVMNFRPDGLLPRKKREKAIVKKGVNA</sequence>
<dbReference type="OrthoDB" id="9814461at2"/>
<feature type="transmembrane region" description="Helical" evidence="6">
    <location>
        <begin position="26"/>
        <end position="52"/>
    </location>
</feature>
<feature type="transmembrane region" description="Helical" evidence="6">
    <location>
        <begin position="186"/>
        <end position="202"/>
    </location>
</feature>
<keyword evidence="8" id="KW-1185">Reference proteome</keyword>
<evidence type="ECO:0000256" key="4">
    <source>
        <dbReference type="ARBA" id="ARBA00022989"/>
    </source>
</evidence>
<feature type="transmembrane region" description="Helical" evidence="6">
    <location>
        <begin position="267"/>
        <end position="297"/>
    </location>
</feature>
<dbReference type="CDD" id="cd06581">
    <property type="entry name" value="TM_PBP1_LivM_like"/>
    <property type="match status" value="1"/>
</dbReference>
<dbReference type="RefSeq" id="WP_095685907.1">
    <property type="nucleotide sequence ID" value="NZ_CP016776.1"/>
</dbReference>
<accession>A0A249KTE5</accession>
<feature type="transmembrane region" description="Helical" evidence="6">
    <location>
        <begin position="304"/>
        <end position="323"/>
    </location>
</feature>
<dbReference type="GO" id="GO:0005886">
    <property type="term" value="C:plasma membrane"/>
    <property type="evidence" value="ECO:0007669"/>
    <property type="project" value="UniProtKB-SubCell"/>
</dbReference>
<dbReference type="GO" id="GO:0015658">
    <property type="term" value="F:branched-chain amino acid transmembrane transporter activity"/>
    <property type="evidence" value="ECO:0007669"/>
    <property type="project" value="InterPro"/>
</dbReference>
<dbReference type="KEGG" id="pvn:A7sIIA15_04060"/>
<evidence type="ECO:0000256" key="5">
    <source>
        <dbReference type="ARBA" id="ARBA00023136"/>
    </source>
</evidence>
<evidence type="ECO:0000256" key="1">
    <source>
        <dbReference type="ARBA" id="ARBA00004651"/>
    </source>
</evidence>
<feature type="transmembrane region" description="Helical" evidence="6">
    <location>
        <begin position="84"/>
        <end position="105"/>
    </location>
</feature>
<dbReference type="Pfam" id="PF02653">
    <property type="entry name" value="BPD_transp_2"/>
    <property type="match status" value="1"/>
</dbReference>
<comment type="subcellular location">
    <subcellularLocation>
        <location evidence="1">Cell membrane</location>
        <topology evidence="1">Multi-pass membrane protein</topology>
    </subcellularLocation>
</comment>
<evidence type="ECO:0000256" key="3">
    <source>
        <dbReference type="ARBA" id="ARBA00022692"/>
    </source>
</evidence>
<dbReference type="PANTHER" id="PTHR30482:SF10">
    <property type="entry name" value="HIGH-AFFINITY BRANCHED-CHAIN AMINO ACID TRANSPORT PROTEIN BRAE"/>
    <property type="match status" value="1"/>
</dbReference>
<feature type="transmembrane region" description="Helical" evidence="6">
    <location>
        <begin position="236"/>
        <end position="255"/>
    </location>
</feature>
<evidence type="ECO:0000313" key="8">
    <source>
        <dbReference type="Proteomes" id="UP000217186"/>
    </source>
</evidence>
<dbReference type="AlphaFoldDB" id="A0A249KTE5"/>
<reference evidence="7 8" key="1">
    <citation type="submission" date="2016-07" db="EMBL/GenBank/DDBJ databases">
        <title>High microdiversification within the ubiquitous acI lineage of Actinobacteria.</title>
        <authorList>
            <person name="Neuenschwander S.M."/>
            <person name="Salcher M."/>
            <person name="Ghai R."/>
            <person name="Pernthaler J."/>
        </authorList>
    </citation>
    <scope>NUCLEOTIDE SEQUENCE [LARGE SCALE GENOMIC DNA]</scope>
    <source>
        <strain evidence="7">MMS-IIA-15</strain>
    </source>
</reference>
<gene>
    <name evidence="7" type="ORF">A7sIIA15_04060</name>
</gene>
<dbReference type="InterPro" id="IPR043428">
    <property type="entry name" value="LivM-like"/>
</dbReference>
<proteinExistence type="predicted"/>
<feature type="transmembrane region" description="Helical" evidence="6">
    <location>
        <begin position="58"/>
        <end position="77"/>
    </location>
</feature>
<keyword evidence="5 6" id="KW-0472">Membrane</keyword>
<dbReference type="Proteomes" id="UP000217186">
    <property type="component" value="Chromosome"/>
</dbReference>
<protein>
    <submittedName>
        <fullName evidence="7">Branched-chain amino acid transport system permease protein</fullName>
    </submittedName>
</protein>